<name>A0ACB7PFG8_9PEZI</name>
<dbReference type="EMBL" id="JAGIZQ010000003">
    <property type="protein sequence ID" value="KAH6637018.1"/>
    <property type="molecule type" value="Genomic_DNA"/>
</dbReference>
<evidence type="ECO:0000313" key="2">
    <source>
        <dbReference type="Proteomes" id="UP000724584"/>
    </source>
</evidence>
<dbReference type="Proteomes" id="UP000724584">
    <property type="component" value="Unassembled WGS sequence"/>
</dbReference>
<reference evidence="1 2" key="1">
    <citation type="journal article" date="2021" name="Nat. Commun.">
        <title>Genetic determinants of endophytism in the Arabidopsis root mycobiome.</title>
        <authorList>
            <person name="Mesny F."/>
            <person name="Miyauchi S."/>
            <person name="Thiergart T."/>
            <person name="Pickel B."/>
            <person name="Atanasova L."/>
            <person name="Karlsson M."/>
            <person name="Huettel B."/>
            <person name="Barry K.W."/>
            <person name="Haridas S."/>
            <person name="Chen C."/>
            <person name="Bauer D."/>
            <person name="Andreopoulos W."/>
            <person name="Pangilinan J."/>
            <person name="LaButti K."/>
            <person name="Riley R."/>
            <person name="Lipzen A."/>
            <person name="Clum A."/>
            <person name="Drula E."/>
            <person name="Henrissat B."/>
            <person name="Kohler A."/>
            <person name="Grigoriev I.V."/>
            <person name="Martin F.M."/>
            <person name="Hacquard S."/>
        </authorList>
    </citation>
    <scope>NUCLEOTIDE SEQUENCE [LARGE SCALE GENOMIC DNA]</scope>
    <source>
        <strain evidence="1 2">MPI-SDFR-AT-0079</strain>
    </source>
</reference>
<comment type="caution">
    <text evidence="1">The sequence shown here is derived from an EMBL/GenBank/DDBJ whole genome shotgun (WGS) entry which is preliminary data.</text>
</comment>
<sequence>MPMMFAPPGMAPGIQPQGVQPGMPPQQYHYGFQPGMLPFQPGQQQPQQQQHHMPPHMMQPNQMHGGPYVMHPQAAQPVKEEKGWFGRLWRGDTVKKANPIPANRLQKGPPHQGQLAFPPQFHPNHHQQQQQQQQQFAHPGPPHMMMMPGHPSQQPQPQQGPNMLQQQQQQQQPQHPQQQSQHPQQQQQQQPLTWKPNNGNGQHPQFPAVNHNSQNQSTMPPPEVLQAIKQKEQRLSQGQAPQGAAEGASSGGGWGKTSGTAPAPADSSGYDGSGWGDDDGDFK</sequence>
<proteinExistence type="predicted"/>
<gene>
    <name evidence="1" type="ORF">F5144DRAFT_601708</name>
</gene>
<organism evidence="1 2">
    <name type="scientific">Chaetomium tenue</name>
    <dbReference type="NCBI Taxonomy" id="1854479"/>
    <lineage>
        <taxon>Eukaryota</taxon>
        <taxon>Fungi</taxon>
        <taxon>Dikarya</taxon>
        <taxon>Ascomycota</taxon>
        <taxon>Pezizomycotina</taxon>
        <taxon>Sordariomycetes</taxon>
        <taxon>Sordariomycetidae</taxon>
        <taxon>Sordariales</taxon>
        <taxon>Chaetomiaceae</taxon>
        <taxon>Chaetomium</taxon>
    </lineage>
</organism>
<accession>A0ACB7PFG8</accession>
<evidence type="ECO:0000313" key="1">
    <source>
        <dbReference type="EMBL" id="KAH6637018.1"/>
    </source>
</evidence>
<protein>
    <submittedName>
        <fullName evidence="1">Uncharacterized protein</fullName>
    </submittedName>
</protein>
<keyword evidence="2" id="KW-1185">Reference proteome</keyword>